<organism evidence="1 2">
    <name type="scientific">Rhizobium mesoamericanum STM3625</name>
    <dbReference type="NCBI Taxonomy" id="1211777"/>
    <lineage>
        <taxon>Bacteria</taxon>
        <taxon>Pseudomonadati</taxon>
        <taxon>Pseudomonadota</taxon>
        <taxon>Alphaproteobacteria</taxon>
        <taxon>Hyphomicrobiales</taxon>
        <taxon>Rhizobiaceae</taxon>
        <taxon>Rhizobium/Agrobacterium group</taxon>
        <taxon>Rhizobium</taxon>
    </lineage>
</organism>
<accession>K0PRV6</accession>
<dbReference type="EMBL" id="CANI01000002">
    <property type="protein sequence ID" value="CCM73922.1"/>
    <property type="molecule type" value="Genomic_DNA"/>
</dbReference>
<name>K0PRV6_9HYPH</name>
<gene>
    <name evidence="1" type="ORF">BN77_1027</name>
</gene>
<comment type="caution">
    <text evidence="1">The sequence shown here is derived from an EMBL/GenBank/DDBJ whole genome shotgun (WGS) entry which is preliminary data.</text>
</comment>
<evidence type="ECO:0000313" key="1">
    <source>
        <dbReference type="EMBL" id="CCM73922.1"/>
    </source>
</evidence>
<proteinExistence type="predicted"/>
<evidence type="ECO:0000313" key="2">
    <source>
        <dbReference type="Proteomes" id="UP000009319"/>
    </source>
</evidence>
<sequence>MSKYRPFGKFHSIMLELAEKNPIKSLCNSRDSPKLSFDHGADIGSAADSGNGASA</sequence>
<protein>
    <submittedName>
        <fullName evidence="1">Uncharacterized protein</fullName>
    </submittedName>
</protein>
<dbReference type="Proteomes" id="UP000009319">
    <property type="component" value="Unassembled WGS sequence"/>
</dbReference>
<dbReference type="AlphaFoldDB" id="K0PRV6"/>
<reference evidence="1 2" key="1">
    <citation type="journal article" date="2013" name="Genome Announc.">
        <title>Draft Genome Sequence of Rhizobium mesoamericanum STM3625, a Nitrogen-Fixing Symbiont of Mimosa pudica Isolated in French Guiana (South America).</title>
        <authorList>
            <person name="Moulin L."/>
            <person name="Mornico D."/>
            <person name="Melkonian R."/>
            <person name="Klonowska A."/>
        </authorList>
    </citation>
    <scope>NUCLEOTIDE SEQUENCE [LARGE SCALE GENOMIC DNA]</scope>
    <source>
        <strain evidence="1 2">STM3625</strain>
    </source>
</reference>
<keyword evidence="2" id="KW-1185">Reference proteome</keyword>
<dbReference type="HOGENOM" id="CLU_3029289_0_0_5"/>